<dbReference type="Proteomes" id="UP000253490">
    <property type="component" value="Unassembled WGS sequence"/>
</dbReference>
<dbReference type="EMBL" id="QNRX01000015">
    <property type="protein sequence ID" value="RBP61092.1"/>
    <property type="molecule type" value="Genomic_DNA"/>
</dbReference>
<sequence length="74" mass="8499">MIKKCEYCGIAGVVEQNKFECAKFKKAFTLGENILTDCNYFIEKIIEDGEPFTPQQHLLIKEQELGAKHMKGFI</sequence>
<proteinExistence type="predicted"/>
<reference evidence="1 2" key="1">
    <citation type="submission" date="2018-06" db="EMBL/GenBank/DDBJ databases">
        <title>Genomic Encyclopedia of Type Strains, Phase IV (KMG-IV): sequencing the most valuable type-strain genomes for metagenomic binning, comparative biology and taxonomic classification.</title>
        <authorList>
            <person name="Goeker M."/>
        </authorList>
    </citation>
    <scope>NUCLEOTIDE SEQUENCE [LARGE SCALE GENOMIC DNA]</scope>
    <source>
        <strain evidence="1 2">DSM 22112</strain>
    </source>
</reference>
<keyword evidence="2" id="KW-1185">Reference proteome</keyword>
<comment type="caution">
    <text evidence="1">The sequence shown here is derived from an EMBL/GenBank/DDBJ whole genome shotgun (WGS) entry which is preliminary data.</text>
</comment>
<dbReference type="AlphaFoldDB" id="A0A366I140"/>
<protein>
    <submittedName>
        <fullName evidence="1">Uncharacterized protein</fullName>
    </submittedName>
</protein>
<name>A0A366I140_9FIRM</name>
<organism evidence="1 2">
    <name type="scientific">Alkalibaculum bacchi</name>
    <dbReference type="NCBI Taxonomy" id="645887"/>
    <lineage>
        <taxon>Bacteria</taxon>
        <taxon>Bacillati</taxon>
        <taxon>Bacillota</taxon>
        <taxon>Clostridia</taxon>
        <taxon>Eubacteriales</taxon>
        <taxon>Eubacteriaceae</taxon>
        <taxon>Alkalibaculum</taxon>
    </lineage>
</organism>
<evidence type="ECO:0000313" key="1">
    <source>
        <dbReference type="EMBL" id="RBP61092.1"/>
    </source>
</evidence>
<evidence type="ECO:0000313" key="2">
    <source>
        <dbReference type="Proteomes" id="UP000253490"/>
    </source>
</evidence>
<gene>
    <name evidence="1" type="ORF">DES36_11591</name>
</gene>
<accession>A0A366I140</accession>
<dbReference type="RefSeq" id="WP_242981764.1">
    <property type="nucleotide sequence ID" value="NZ_CALNCS010000016.1"/>
</dbReference>